<proteinExistence type="predicted"/>
<evidence type="ECO:0000256" key="1">
    <source>
        <dbReference type="ARBA" id="ARBA00022737"/>
    </source>
</evidence>
<evidence type="ECO:0000256" key="3">
    <source>
        <dbReference type="PROSITE-ProRule" id="PRU00023"/>
    </source>
</evidence>
<dbReference type="SMART" id="SM00248">
    <property type="entry name" value="ANK"/>
    <property type="match status" value="6"/>
</dbReference>
<dbReference type="PROSITE" id="PS50088">
    <property type="entry name" value="ANK_REPEAT"/>
    <property type="match status" value="1"/>
</dbReference>
<keyword evidence="1" id="KW-0677">Repeat</keyword>
<reference evidence="4" key="1">
    <citation type="journal article" date="2021" name="Nat. Commun.">
        <title>Genetic determinants of endophytism in the Arabidopsis root mycobiome.</title>
        <authorList>
            <person name="Mesny F."/>
            <person name="Miyauchi S."/>
            <person name="Thiergart T."/>
            <person name="Pickel B."/>
            <person name="Atanasova L."/>
            <person name="Karlsson M."/>
            <person name="Huettel B."/>
            <person name="Barry K.W."/>
            <person name="Haridas S."/>
            <person name="Chen C."/>
            <person name="Bauer D."/>
            <person name="Andreopoulos W."/>
            <person name="Pangilinan J."/>
            <person name="LaButti K."/>
            <person name="Riley R."/>
            <person name="Lipzen A."/>
            <person name="Clum A."/>
            <person name="Drula E."/>
            <person name="Henrissat B."/>
            <person name="Kohler A."/>
            <person name="Grigoriev I.V."/>
            <person name="Martin F.M."/>
            <person name="Hacquard S."/>
        </authorList>
    </citation>
    <scope>NUCLEOTIDE SEQUENCE</scope>
    <source>
        <strain evidence="4">MPI-SDFR-AT-0073</strain>
    </source>
</reference>
<dbReference type="SUPFAM" id="SSF48403">
    <property type="entry name" value="Ankyrin repeat"/>
    <property type="match status" value="1"/>
</dbReference>
<dbReference type="AlphaFoldDB" id="A0A9P8UJT0"/>
<dbReference type="Gene3D" id="1.25.40.20">
    <property type="entry name" value="Ankyrin repeat-containing domain"/>
    <property type="match status" value="2"/>
</dbReference>
<dbReference type="PANTHER" id="PTHR24178">
    <property type="entry name" value="MOLTING PROTEIN MLT-4"/>
    <property type="match status" value="1"/>
</dbReference>
<dbReference type="PANTHER" id="PTHR24178:SF9">
    <property type="entry name" value="ANK_REP_REGION DOMAIN-CONTAINING PROTEIN"/>
    <property type="match status" value="1"/>
</dbReference>
<dbReference type="RefSeq" id="XP_045958055.1">
    <property type="nucleotide sequence ID" value="XM_046102649.1"/>
</dbReference>
<dbReference type="OrthoDB" id="341259at2759"/>
<dbReference type="InterPro" id="IPR036770">
    <property type="entry name" value="Ankyrin_rpt-contain_sf"/>
</dbReference>
<evidence type="ECO:0000256" key="2">
    <source>
        <dbReference type="ARBA" id="ARBA00023043"/>
    </source>
</evidence>
<feature type="repeat" description="ANK" evidence="3">
    <location>
        <begin position="136"/>
        <end position="164"/>
    </location>
</feature>
<sequence>MSFDDCFLLGLPAELLLLIIDGLSRQRDLAAWCQTNHYFHSKIGPILYENEIARNDWYAVFWAAEHGRVGTLKQWIAVRNRDDSFRAPIDVYRTKYRSMLIRENEVHDPNLRLDDEYILGPLDQRTRQRHHFIHAPLHIAAKNGHANAVEFLIEHGADINAQSLGFMYRGLGIFNDARDRHSSFDENCITLNALHIAIIMGQAEVAKVLLQRSIDLKVAPLRAEHESNITAFHLAAAHATEDLDVLRIIGKRPDVDVNAPDIDGQTPIMYAAEDPLREFPAFPVLKELGADIDCIVRTRDGIEAPLLVALIRRIRWKAAVKLIDAGANLEVEGGRRPLLEECQRAKMSVIHPEVLDLPAYRDLITRVERRVNTPSKNNLAGNEKPHNLLRRVVNLVRR</sequence>
<comment type="caution">
    <text evidence="4">The sequence shown here is derived from an EMBL/GenBank/DDBJ whole genome shotgun (WGS) entry which is preliminary data.</text>
</comment>
<dbReference type="Pfam" id="PF12796">
    <property type="entry name" value="Ank_2"/>
    <property type="match status" value="1"/>
</dbReference>
<organism evidence="4 5">
    <name type="scientific">Truncatella angustata</name>
    <dbReference type="NCBI Taxonomy" id="152316"/>
    <lineage>
        <taxon>Eukaryota</taxon>
        <taxon>Fungi</taxon>
        <taxon>Dikarya</taxon>
        <taxon>Ascomycota</taxon>
        <taxon>Pezizomycotina</taxon>
        <taxon>Sordariomycetes</taxon>
        <taxon>Xylariomycetidae</taxon>
        <taxon>Amphisphaeriales</taxon>
        <taxon>Sporocadaceae</taxon>
        <taxon>Truncatella</taxon>
    </lineage>
</organism>
<evidence type="ECO:0000313" key="5">
    <source>
        <dbReference type="Proteomes" id="UP000758603"/>
    </source>
</evidence>
<evidence type="ECO:0000313" key="4">
    <source>
        <dbReference type="EMBL" id="KAH6653785.1"/>
    </source>
</evidence>
<dbReference type="InterPro" id="IPR002110">
    <property type="entry name" value="Ankyrin_rpt"/>
</dbReference>
<protein>
    <submittedName>
        <fullName evidence="4">Ankyrin repeat-containing domain protein</fullName>
    </submittedName>
</protein>
<dbReference type="GeneID" id="70131541"/>
<accession>A0A9P8UJT0</accession>
<dbReference type="Proteomes" id="UP000758603">
    <property type="component" value="Unassembled WGS sequence"/>
</dbReference>
<dbReference type="EMBL" id="JAGPXC010000004">
    <property type="protein sequence ID" value="KAH6653785.1"/>
    <property type="molecule type" value="Genomic_DNA"/>
</dbReference>
<keyword evidence="5" id="KW-1185">Reference proteome</keyword>
<keyword evidence="2 3" id="KW-0040">ANK repeat</keyword>
<dbReference type="PROSITE" id="PS50297">
    <property type="entry name" value="ANK_REP_REGION"/>
    <property type="match status" value="1"/>
</dbReference>
<name>A0A9P8UJT0_9PEZI</name>
<gene>
    <name evidence="4" type="ORF">BKA67DRAFT_563155</name>
</gene>